<keyword evidence="11" id="KW-0479">Metal-binding</keyword>
<keyword evidence="7" id="KW-0325">Glycoprotein</keyword>
<gene>
    <name evidence="15" type="ORF">IFR04_014573</name>
</gene>
<evidence type="ECO:0000256" key="5">
    <source>
        <dbReference type="ARBA" id="ARBA00022801"/>
    </source>
</evidence>
<comment type="catalytic activity">
    <reaction evidence="10">
        <text>N(4)-(alpha-D-Man-(1-&gt;2)-alpha-D-Man-(1-&gt;2)-alpha-D-Man-(1-&gt;3)-[alpha-D-Man-(1-&gt;2)-alpha-D-Man-(1-&gt;3)-[alpha-D-Man-(1-&gt;2)-alpha-D-Man-(1-&gt;6)]-alpha-D-Man-(1-&gt;6)]-beta-D-Man-(1-&gt;4)-beta-D-GlcNAc-(1-&gt;4)-beta-D-GlcNAc)-L-asparaginyl-[protein] (N-glucan mannose isomer 9A1,2,3B1,2,3) + 4 H2O = N(4)-(alpha-D-Man-(1-&gt;3)-[alpha-D-Man-(1-&gt;3)-[alpha-D-Man-(1-&gt;6)]-alpha-D-Man-(1-&gt;6)]-beta-D-Man-(1-&gt;4)-beta-D-GlcNAc-(1-&gt;4)-beta-D-GlcNAc)-L-asparaginyl-[protein] (N-glucan mannose isomer 5A1,2) + 4 beta-D-mannose</text>
        <dbReference type="Rhea" id="RHEA:56008"/>
        <dbReference type="Rhea" id="RHEA-COMP:14356"/>
        <dbReference type="Rhea" id="RHEA-COMP:14367"/>
        <dbReference type="ChEBI" id="CHEBI:15377"/>
        <dbReference type="ChEBI" id="CHEBI:28563"/>
        <dbReference type="ChEBI" id="CHEBI:59087"/>
        <dbReference type="ChEBI" id="CHEBI:139493"/>
        <dbReference type="EC" id="3.2.1.113"/>
    </reaction>
</comment>
<organism evidence="15 16">
    <name type="scientific">Cadophora malorum</name>
    <dbReference type="NCBI Taxonomy" id="108018"/>
    <lineage>
        <taxon>Eukaryota</taxon>
        <taxon>Fungi</taxon>
        <taxon>Dikarya</taxon>
        <taxon>Ascomycota</taxon>
        <taxon>Pezizomycotina</taxon>
        <taxon>Leotiomycetes</taxon>
        <taxon>Helotiales</taxon>
        <taxon>Ploettnerulaceae</taxon>
        <taxon>Cadophora</taxon>
    </lineage>
</organism>
<dbReference type="SUPFAM" id="SSF48225">
    <property type="entry name" value="Seven-hairpin glycosidases"/>
    <property type="match status" value="1"/>
</dbReference>
<evidence type="ECO:0000256" key="3">
    <source>
        <dbReference type="ARBA" id="ARBA00007658"/>
    </source>
</evidence>
<dbReference type="GO" id="GO:0016020">
    <property type="term" value="C:membrane"/>
    <property type="evidence" value="ECO:0007669"/>
    <property type="project" value="InterPro"/>
</dbReference>
<dbReference type="InterPro" id="IPR050749">
    <property type="entry name" value="Glycosyl_Hydrolase_47"/>
</dbReference>
<comment type="cofactor">
    <cofactor evidence="1 11">
        <name>Ca(2+)</name>
        <dbReference type="ChEBI" id="CHEBI:29108"/>
    </cofactor>
</comment>
<evidence type="ECO:0000256" key="14">
    <source>
        <dbReference type="SAM" id="SignalP"/>
    </source>
</evidence>
<evidence type="ECO:0000256" key="4">
    <source>
        <dbReference type="ARBA" id="ARBA00022729"/>
    </source>
</evidence>
<feature type="signal peptide" evidence="14">
    <location>
        <begin position="1"/>
        <end position="19"/>
    </location>
</feature>
<evidence type="ECO:0000256" key="1">
    <source>
        <dbReference type="ARBA" id="ARBA00001913"/>
    </source>
</evidence>
<dbReference type="GO" id="GO:0005975">
    <property type="term" value="P:carbohydrate metabolic process"/>
    <property type="evidence" value="ECO:0007669"/>
    <property type="project" value="InterPro"/>
</dbReference>
<comment type="pathway">
    <text evidence="2">Protein modification; protein glycosylation.</text>
</comment>
<dbReference type="InterPro" id="IPR012341">
    <property type="entry name" value="6hp_glycosidase-like_sf"/>
</dbReference>
<dbReference type="GO" id="GO:0005509">
    <property type="term" value="F:calcium ion binding"/>
    <property type="evidence" value="ECO:0007669"/>
    <property type="project" value="InterPro"/>
</dbReference>
<dbReference type="GO" id="GO:0036503">
    <property type="term" value="P:ERAD pathway"/>
    <property type="evidence" value="ECO:0007669"/>
    <property type="project" value="UniProtKB-ARBA"/>
</dbReference>
<keyword evidence="4 14" id="KW-0732">Signal</keyword>
<evidence type="ECO:0000256" key="11">
    <source>
        <dbReference type="PIRSR" id="PIRSR601382-2"/>
    </source>
</evidence>
<comment type="similarity">
    <text evidence="3 13">Belongs to the glycosyl hydrolase 47 family.</text>
</comment>
<evidence type="ECO:0000256" key="6">
    <source>
        <dbReference type="ARBA" id="ARBA00023157"/>
    </source>
</evidence>
<evidence type="ECO:0000256" key="9">
    <source>
        <dbReference type="ARBA" id="ARBA00047669"/>
    </source>
</evidence>
<evidence type="ECO:0000313" key="15">
    <source>
        <dbReference type="EMBL" id="KAG4412294.1"/>
    </source>
</evidence>
<dbReference type="InterPro" id="IPR036026">
    <property type="entry name" value="Seven-hairpin_glycosidases"/>
</dbReference>
<keyword evidence="8 13" id="KW-0326">Glycosidase</keyword>
<keyword evidence="11" id="KW-0106">Calcium</keyword>
<dbReference type="InterPro" id="IPR001382">
    <property type="entry name" value="Glyco_hydro_47"/>
</dbReference>
<feature type="disulfide bond" evidence="12">
    <location>
        <begin position="333"/>
        <end position="362"/>
    </location>
</feature>
<dbReference type="PRINTS" id="PR00747">
    <property type="entry name" value="GLYHDRLASE47"/>
</dbReference>
<keyword evidence="5 13" id="KW-0378">Hydrolase</keyword>
<proteinExistence type="inferred from homology"/>
<dbReference type="Gene3D" id="1.50.10.10">
    <property type="match status" value="1"/>
</dbReference>
<dbReference type="PANTHER" id="PTHR11742">
    <property type="entry name" value="MANNOSYL-OLIGOSACCHARIDE ALPHA-1,2-MANNOSIDASE-RELATED"/>
    <property type="match status" value="1"/>
</dbReference>
<evidence type="ECO:0000256" key="7">
    <source>
        <dbReference type="ARBA" id="ARBA00023180"/>
    </source>
</evidence>
<dbReference type="EC" id="3.2.1.-" evidence="13"/>
<dbReference type="UniPathway" id="UPA00378"/>
<evidence type="ECO:0000256" key="13">
    <source>
        <dbReference type="RuleBase" id="RU361193"/>
    </source>
</evidence>
<keyword evidence="16" id="KW-1185">Reference proteome</keyword>
<accession>A0A8H7SZ98</accession>
<dbReference type="GO" id="GO:0004571">
    <property type="term" value="F:mannosyl-oligosaccharide 1,2-alpha-mannosidase activity"/>
    <property type="evidence" value="ECO:0007669"/>
    <property type="project" value="UniProtKB-EC"/>
</dbReference>
<sequence length="547" mass="60961">MKFSLVGVLIAAVVATATPANSGCKQIQYQFPSGSGNPERAKAVVDAYRRVYGEYEKYCFGKDGLQPISKTCDNGSLWGFGGTIIDGLDTAIAMNLTDIVAKGLENTAKVDFSNVTILVELFDANIRIIAGLLGAYDLLKSGMFFNDYPKDQIDALLAGAKTLATNLKPCFDTPSGVPASFTNFTNKQPSHKAQNTAVVGTLILEYFHLSDLTGDDSFAALARKAESYLINPKPAPKYPGLVGGQVNTDTGDFLDYNFGWQSGLDSFFEYLIKTHIYDPGQDRNSEYLNFWTLAVDSSMKHDTVSPYGFPNLKFLSNTDTLGNLKYSIDDYTCFAGGNFLLGGAYLGRQDMKDAGIALTDSCHQAYNTTLTGLGPLTLAWYNENNTAYNPAYNNDTALREYATKNGYFIPPEGFSAVYFSFPETIESIWYAWRITGDTRWREYNWEIFKALNTTRSEDIPYWEILNVNKPSGGGAWNSLSTYFFAETLKYLYLSFTDPEVLSLDRFQFNTECHPFLIQQGTCAVSYPRDYDSPRVYKQKLNLERVEL</sequence>
<name>A0A8H7SZ98_9HELO</name>
<protein>
    <recommendedName>
        <fullName evidence="13">alpha-1,2-Mannosidase</fullName>
        <ecNumber evidence="13">3.2.1.-</ecNumber>
    </recommendedName>
</protein>
<dbReference type="Proteomes" id="UP000664132">
    <property type="component" value="Unassembled WGS sequence"/>
</dbReference>
<dbReference type="Pfam" id="PF01532">
    <property type="entry name" value="Glyco_hydro_47"/>
    <property type="match status" value="1"/>
</dbReference>
<keyword evidence="6 12" id="KW-1015">Disulfide bond</keyword>
<feature type="chain" id="PRO_5034890148" description="alpha-1,2-Mannosidase" evidence="14">
    <location>
        <begin position="20"/>
        <end position="547"/>
    </location>
</feature>
<evidence type="ECO:0000256" key="8">
    <source>
        <dbReference type="ARBA" id="ARBA00023295"/>
    </source>
</evidence>
<dbReference type="PANTHER" id="PTHR11742:SF101">
    <property type="entry name" value="MANNOSYL-OLIGOSACCHARIDE ALPHA-1,2-MANNOSIDASE 1B"/>
    <property type="match status" value="1"/>
</dbReference>
<dbReference type="OrthoDB" id="8118055at2759"/>
<comment type="catalytic activity">
    <reaction evidence="9">
        <text>N(4)-(alpha-D-Man-(1-&gt;2)-alpha-D-Man-(1-&gt;2)-alpha-D-Man-(1-&gt;3)-[alpha-D-Man-(1-&gt;3)-[alpha-D-Man-(1-&gt;2)-alpha-D-Man-(1-&gt;6)]-alpha-D-Man-(1-&gt;6)]-beta-D-Man-(1-&gt;4)-beta-D-GlcNAc-(1-&gt;4)-beta-D-GlcNAc)-L-asparaginyl-[protein] (N-glucan mannose isomer 8A1,2,3B1,3) + 3 H2O = N(4)-(alpha-D-Man-(1-&gt;3)-[alpha-D-Man-(1-&gt;3)-[alpha-D-Man-(1-&gt;6)]-alpha-D-Man-(1-&gt;6)]-beta-D-Man-(1-&gt;4)-beta-D-GlcNAc-(1-&gt;4)-beta-D-GlcNAc)-L-asparaginyl-[protein] (N-glucan mannose isomer 5A1,2) + 3 beta-D-mannose</text>
        <dbReference type="Rhea" id="RHEA:56028"/>
        <dbReference type="Rhea" id="RHEA-COMP:14358"/>
        <dbReference type="Rhea" id="RHEA-COMP:14367"/>
        <dbReference type="ChEBI" id="CHEBI:15377"/>
        <dbReference type="ChEBI" id="CHEBI:28563"/>
        <dbReference type="ChEBI" id="CHEBI:59087"/>
        <dbReference type="ChEBI" id="CHEBI:60628"/>
        <dbReference type="EC" id="3.2.1.113"/>
    </reaction>
</comment>
<evidence type="ECO:0000256" key="12">
    <source>
        <dbReference type="PIRSR" id="PIRSR601382-3"/>
    </source>
</evidence>
<evidence type="ECO:0000313" key="16">
    <source>
        <dbReference type="Proteomes" id="UP000664132"/>
    </source>
</evidence>
<evidence type="ECO:0000256" key="2">
    <source>
        <dbReference type="ARBA" id="ARBA00004922"/>
    </source>
</evidence>
<dbReference type="AlphaFoldDB" id="A0A8H7SZ98"/>
<comment type="caution">
    <text evidence="15">The sequence shown here is derived from an EMBL/GenBank/DDBJ whole genome shotgun (WGS) entry which is preliminary data.</text>
</comment>
<dbReference type="EMBL" id="JAFJYH010000391">
    <property type="protein sequence ID" value="KAG4412294.1"/>
    <property type="molecule type" value="Genomic_DNA"/>
</dbReference>
<evidence type="ECO:0000256" key="10">
    <source>
        <dbReference type="ARBA" id="ARBA00048605"/>
    </source>
</evidence>
<dbReference type="GO" id="GO:0005783">
    <property type="term" value="C:endoplasmic reticulum"/>
    <property type="evidence" value="ECO:0007669"/>
    <property type="project" value="TreeGrafter"/>
</dbReference>
<feature type="binding site" evidence="11">
    <location>
        <position position="510"/>
    </location>
    <ligand>
        <name>Ca(2+)</name>
        <dbReference type="ChEBI" id="CHEBI:29108"/>
    </ligand>
</feature>
<reference evidence="15" key="1">
    <citation type="submission" date="2021-02" db="EMBL/GenBank/DDBJ databases">
        <title>Genome sequence Cadophora malorum strain M34.</title>
        <authorList>
            <person name="Stefanovic E."/>
            <person name="Vu D."/>
            <person name="Scully C."/>
            <person name="Dijksterhuis J."/>
            <person name="Roader J."/>
            <person name="Houbraken J."/>
        </authorList>
    </citation>
    <scope>NUCLEOTIDE SEQUENCE</scope>
    <source>
        <strain evidence="15">M34</strain>
    </source>
</reference>